<sequence length="166" mass="18494">MPSLIGIWDTFVGGISTCDHRRLSTLHTKIFQIGYKKLRGKQLSEADQKLLGEIQEDPFMDILRSPARYIAHILKSDMSKNGIYRLNSLNTAAIDVEGVRQLVPAQEKYSGSTKLCTYEEIQNQCWGREIDILVKHDQGSSNFIELSSLDVKPASAGAAVVKGQQN</sequence>
<evidence type="ECO:0000313" key="1">
    <source>
        <dbReference type="EMBL" id="CDH52492.1"/>
    </source>
</evidence>
<proteinExistence type="predicted"/>
<accession>A0A068RS95</accession>
<evidence type="ECO:0000313" key="2">
    <source>
        <dbReference type="Proteomes" id="UP000027586"/>
    </source>
</evidence>
<protein>
    <submittedName>
        <fullName evidence="1">Uncharacterized protein</fullName>
    </submittedName>
</protein>
<dbReference type="STRING" id="1263082.A0A068RS95"/>
<reference evidence="1" key="1">
    <citation type="submission" date="2013-08" db="EMBL/GenBank/DDBJ databases">
        <title>Gene expansion shapes genome architecture in the human pathogen Lichtheimia corymbifera: an evolutionary genomics analysis in the ancient terrestrial Mucorales (Mucoromycotina).</title>
        <authorList>
            <person name="Schwartze V.U."/>
            <person name="Winter S."/>
            <person name="Shelest E."/>
            <person name="Marcet-Houben M."/>
            <person name="Horn F."/>
            <person name="Wehner S."/>
            <person name="Hoffmann K."/>
            <person name="Riege K."/>
            <person name="Sammeth M."/>
            <person name="Nowrousian M."/>
            <person name="Valiante V."/>
            <person name="Linde J."/>
            <person name="Jacobsen I.D."/>
            <person name="Marz M."/>
            <person name="Brakhage A.A."/>
            <person name="Gabaldon T."/>
            <person name="Bocker S."/>
            <person name="Voigt K."/>
        </authorList>
    </citation>
    <scope>NUCLEOTIDE SEQUENCE [LARGE SCALE GENOMIC DNA]</scope>
    <source>
        <strain evidence="1">FSU 9682</strain>
    </source>
</reference>
<dbReference type="EMBL" id="CBTN010000013">
    <property type="protein sequence ID" value="CDH52492.1"/>
    <property type="molecule type" value="Genomic_DNA"/>
</dbReference>
<dbReference type="Proteomes" id="UP000027586">
    <property type="component" value="Unassembled WGS sequence"/>
</dbReference>
<dbReference type="VEuPathDB" id="FungiDB:LCOR_03957.1"/>
<dbReference type="OrthoDB" id="10585713at2759"/>
<keyword evidence="2" id="KW-1185">Reference proteome</keyword>
<organism evidence="1 2">
    <name type="scientific">Lichtheimia corymbifera JMRC:FSU:9682</name>
    <dbReference type="NCBI Taxonomy" id="1263082"/>
    <lineage>
        <taxon>Eukaryota</taxon>
        <taxon>Fungi</taxon>
        <taxon>Fungi incertae sedis</taxon>
        <taxon>Mucoromycota</taxon>
        <taxon>Mucoromycotina</taxon>
        <taxon>Mucoromycetes</taxon>
        <taxon>Mucorales</taxon>
        <taxon>Lichtheimiaceae</taxon>
        <taxon>Lichtheimia</taxon>
    </lineage>
</organism>
<comment type="caution">
    <text evidence="1">The sequence shown here is derived from an EMBL/GenBank/DDBJ whole genome shotgun (WGS) entry which is preliminary data.</text>
</comment>
<name>A0A068RS95_9FUNG</name>
<gene>
    <name evidence="1" type="ORF">LCOR_03957.1</name>
</gene>
<dbReference type="AlphaFoldDB" id="A0A068RS95"/>